<comment type="caution">
    <text evidence="3">The sequence shown here is derived from an EMBL/GenBank/DDBJ whole genome shotgun (WGS) entry which is preliminary data.</text>
</comment>
<dbReference type="InterPro" id="IPR001623">
    <property type="entry name" value="DnaJ_domain"/>
</dbReference>
<dbReference type="PANTHER" id="PTHR43096:SF58">
    <property type="entry name" value="CHAPERONE DNAJ-DOMAIN SUPERFAMILY PROTEIN"/>
    <property type="match status" value="1"/>
</dbReference>
<proteinExistence type="predicted"/>
<evidence type="ECO:0000313" key="4">
    <source>
        <dbReference type="Proteomes" id="UP000708148"/>
    </source>
</evidence>
<dbReference type="SMART" id="SM00271">
    <property type="entry name" value="DnaJ"/>
    <property type="match status" value="1"/>
</dbReference>
<dbReference type="CDD" id="cd06257">
    <property type="entry name" value="DnaJ"/>
    <property type="match status" value="1"/>
</dbReference>
<dbReference type="GO" id="GO:0042026">
    <property type="term" value="P:protein refolding"/>
    <property type="evidence" value="ECO:0007669"/>
    <property type="project" value="TreeGrafter"/>
</dbReference>
<dbReference type="PANTHER" id="PTHR43096">
    <property type="entry name" value="DNAJ HOMOLOG 1, MITOCHONDRIAL-RELATED"/>
    <property type="match status" value="1"/>
</dbReference>
<dbReference type="Proteomes" id="UP000708148">
    <property type="component" value="Unassembled WGS sequence"/>
</dbReference>
<dbReference type="Gene3D" id="1.10.287.110">
    <property type="entry name" value="DnaJ domain"/>
    <property type="match status" value="1"/>
</dbReference>
<dbReference type="InterPro" id="IPR018253">
    <property type="entry name" value="DnaJ_domain_CS"/>
</dbReference>
<dbReference type="OrthoDB" id="10250354at2759"/>
<reference evidence="3" key="1">
    <citation type="submission" date="2020-12" db="EMBL/GenBank/DDBJ databases">
        <authorList>
            <person name="Iha C."/>
        </authorList>
    </citation>
    <scope>NUCLEOTIDE SEQUENCE</scope>
</reference>
<dbReference type="InterPro" id="IPR036869">
    <property type="entry name" value="J_dom_sf"/>
</dbReference>
<feature type="domain" description="J" evidence="2">
    <location>
        <begin position="201"/>
        <end position="265"/>
    </location>
</feature>
<dbReference type="AlphaFoldDB" id="A0A8S1IVL8"/>
<evidence type="ECO:0000313" key="3">
    <source>
        <dbReference type="EMBL" id="CAD7699107.1"/>
    </source>
</evidence>
<evidence type="ECO:0000256" key="1">
    <source>
        <dbReference type="SAM" id="MobiDB-lite"/>
    </source>
</evidence>
<evidence type="ECO:0000259" key="2">
    <source>
        <dbReference type="PROSITE" id="PS50076"/>
    </source>
</evidence>
<dbReference type="GO" id="GO:0005737">
    <property type="term" value="C:cytoplasm"/>
    <property type="evidence" value="ECO:0007669"/>
    <property type="project" value="TreeGrafter"/>
</dbReference>
<name>A0A8S1IVL8_9CHLO</name>
<dbReference type="SUPFAM" id="SSF46565">
    <property type="entry name" value="Chaperone J-domain"/>
    <property type="match status" value="1"/>
</dbReference>
<dbReference type="PROSITE" id="PS00636">
    <property type="entry name" value="DNAJ_1"/>
    <property type="match status" value="1"/>
</dbReference>
<feature type="region of interest" description="Disordered" evidence="1">
    <location>
        <begin position="1"/>
        <end position="25"/>
    </location>
</feature>
<gene>
    <name evidence="3" type="ORF">OSTQU699_LOCUS4466</name>
</gene>
<protein>
    <recommendedName>
        <fullName evidence="2">J domain-containing protein</fullName>
    </recommendedName>
</protein>
<sequence>MATPLASSTAPHWARGAPPAQPRSPATATCARWLAAGAFARRSPWLPPDCPRPAGIAVRSFANDDARDVQVDADFVEAVNEVCNKTLKAIIDLDEEAAQSVYDELEDMRKLLLSEEDAEASTFLRVLQGLLQHSIIGDAATLQGLYLDAFNRLANSIQGSEWKIAEEGKSAEVNDGIPKFSTWDDVLKGKRSQQDSPQDVEYYEALGLQPSSSQKDIKSAYRKLALRWHPDVSKEADAESIFKKISQAYDVLSDETARALYDKYGAEGMKSHMGASAGTGNSKRDWDEFKPFKRENHRTRARAAAREASSGEKEVVRRTAEAGDVVEYPLSDLVKDDLQDGREKGVGLLVGRNIDRGDADKLPEDVLDMCEIEPLRQEEHNSNRWIPDELGCSAFCRLGDLSVVPVSEYDSRFDVWTIVAELSPGCGGPEIVEEVML</sequence>
<dbReference type="GO" id="GO:0051082">
    <property type="term" value="F:unfolded protein binding"/>
    <property type="evidence" value="ECO:0007669"/>
    <property type="project" value="TreeGrafter"/>
</dbReference>
<dbReference type="PRINTS" id="PR00625">
    <property type="entry name" value="JDOMAIN"/>
</dbReference>
<dbReference type="PROSITE" id="PS50076">
    <property type="entry name" value="DNAJ_2"/>
    <property type="match status" value="1"/>
</dbReference>
<feature type="compositionally biased region" description="Polar residues" evidence="1">
    <location>
        <begin position="1"/>
        <end position="10"/>
    </location>
</feature>
<accession>A0A8S1IVL8</accession>
<dbReference type="Pfam" id="PF00226">
    <property type="entry name" value="DnaJ"/>
    <property type="match status" value="1"/>
</dbReference>
<dbReference type="EMBL" id="CAJHUC010000954">
    <property type="protein sequence ID" value="CAD7699107.1"/>
    <property type="molecule type" value="Genomic_DNA"/>
</dbReference>
<organism evidence="3 4">
    <name type="scientific">Ostreobium quekettii</name>
    <dbReference type="NCBI Taxonomy" id="121088"/>
    <lineage>
        <taxon>Eukaryota</taxon>
        <taxon>Viridiplantae</taxon>
        <taxon>Chlorophyta</taxon>
        <taxon>core chlorophytes</taxon>
        <taxon>Ulvophyceae</taxon>
        <taxon>TCBD clade</taxon>
        <taxon>Bryopsidales</taxon>
        <taxon>Ostreobineae</taxon>
        <taxon>Ostreobiaceae</taxon>
        <taxon>Ostreobium</taxon>
    </lineage>
</organism>
<keyword evidence="4" id="KW-1185">Reference proteome</keyword>